<keyword evidence="3" id="KW-1185">Reference proteome</keyword>
<organism evidence="2 3">
    <name type="scientific">Haloprofundus marisrubri</name>
    <dbReference type="NCBI Taxonomy" id="1514971"/>
    <lineage>
        <taxon>Archaea</taxon>
        <taxon>Methanobacteriati</taxon>
        <taxon>Methanobacteriota</taxon>
        <taxon>Stenosarchaea group</taxon>
        <taxon>Halobacteria</taxon>
        <taxon>Halobacteriales</taxon>
        <taxon>Haloferacaceae</taxon>
        <taxon>Haloprofundus</taxon>
    </lineage>
</organism>
<name>A0A0W1RA91_9EURY</name>
<feature type="transmembrane region" description="Helical" evidence="1">
    <location>
        <begin position="6"/>
        <end position="30"/>
    </location>
</feature>
<comment type="caution">
    <text evidence="2">The sequence shown here is derived from an EMBL/GenBank/DDBJ whole genome shotgun (WGS) entry which is preliminary data.</text>
</comment>
<proteinExistence type="predicted"/>
<keyword evidence="1" id="KW-0812">Transmembrane</keyword>
<reference evidence="2 3" key="1">
    <citation type="submission" date="2015-12" db="EMBL/GenBank/DDBJ databases">
        <title>Haloprofundus marisrubri gen. nov., sp. nov., an extremely halophilic archaeon isolated from the Discovery deep brine-seawater interface in the Red Sea.</title>
        <authorList>
            <person name="Zhang G."/>
            <person name="Stingl U."/>
            <person name="Rashid M."/>
        </authorList>
    </citation>
    <scope>NUCLEOTIDE SEQUENCE [LARGE SCALE GENOMIC DNA]</scope>
    <source>
        <strain evidence="2 3">SB9</strain>
    </source>
</reference>
<dbReference type="Proteomes" id="UP000054387">
    <property type="component" value="Unassembled WGS sequence"/>
</dbReference>
<dbReference type="Pfam" id="PF23960">
    <property type="entry name" value="DUF7289"/>
    <property type="match status" value="1"/>
</dbReference>
<evidence type="ECO:0000256" key="1">
    <source>
        <dbReference type="SAM" id="Phobius"/>
    </source>
</evidence>
<dbReference type="InterPro" id="IPR055713">
    <property type="entry name" value="DUF7289"/>
</dbReference>
<gene>
    <name evidence="2" type="ORF">AUR64_10395</name>
</gene>
<accession>A0A0W1RA91</accession>
<protein>
    <submittedName>
        <fullName evidence="2">Uncharacterized protein</fullName>
    </submittedName>
</protein>
<dbReference type="STRING" id="1514971.AUR64_10395"/>
<dbReference type="EMBL" id="LOPU01000018">
    <property type="protein sequence ID" value="KTG10005.1"/>
    <property type="molecule type" value="Genomic_DNA"/>
</dbReference>
<keyword evidence="1" id="KW-0472">Membrane</keyword>
<dbReference type="AlphaFoldDB" id="A0A0W1RA91"/>
<keyword evidence="1" id="KW-1133">Transmembrane helix</keyword>
<evidence type="ECO:0000313" key="3">
    <source>
        <dbReference type="Proteomes" id="UP000054387"/>
    </source>
</evidence>
<sequence>MSDVVGFVLIFAIVVTSVGVVTTFGVGALVDFRDAEAGNNAERGMVAVADAMDEVDRGRSPARSAELTVDRGTIGISDGVSFRVRYSNASTTYEETYQTNALVYRLDGTNVAYESGAVIRSGGDSSALSSSPSLRCSDDAAVVSLVRVRARGPSSVRGDTVRIEMRHQSSQLLFPQTNLSDAGVTVEATSPRQDSWTQYFEQADGWQSDGPGTGVCEGVDRVVVRQTTISVRFVT</sequence>
<evidence type="ECO:0000313" key="2">
    <source>
        <dbReference type="EMBL" id="KTG10005.1"/>
    </source>
</evidence>